<evidence type="ECO:0000313" key="1">
    <source>
        <dbReference type="EMBL" id="PSB25928.1"/>
    </source>
</evidence>
<evidence type="ECO:0000313" key="2">
    <source>
        <dbReference type="Proteomes" id="UP000239576"/>
    </source>
</evidence>
<reference evidence="1 2" key="2">
    <citation type="submission" date="2018-03" db="EMBL/GenBank/DDBJ databases">
        <title>The ancient ancestry and fast evolution of plastids.</title>
        <authorList>
            <person name="Moore K.R."/>
            <person name="Magnabosco C."/>
            <person name="Momper L."/>
            <person name="Gold D.A."/>
            <person name="Bosak T."/>
            <person name="Fournier G.P."/>
        </authorList>
    </citation>
    <scope>NUCLEOTIDE SEQUENCE [LARGE SCALE GENOMIC DNA]</scope>
    <source>
        <strain evidence="1 2">ULC18</strain>
    </source>
</reference>
<accession>A0A2T1DZK2</accession>
<organism evidence="1 2">
    <name type="scientific">Stenomitos frigidus ULC18</name>
    <dbReference type="NCBI Taxonomy" id="2107698"/>
    <lineage>
        <taxon>Bacteria</taxon>
        <taxon>Bacillati</taxon>
        <taxon>Cyanobacteriota</taxon>
        <taxon>Cyanophyceae</taxon>
        <taxon>Leptolyngbyales</taxon>
        <taxon>Leptolyngbyaceae</taxon>
        <taxon>Stenomitos</taxon>
    </lineage>
</organism>
<comment type="caution">
    <text evidence="1">The sequence shown here is derived from an EMBL/GenBank/DDBJ whole genome shotgun (WGS) entry which is preliminary data.</text>
</comment>
<proteinExistence type="predicted"/>
<keyword evidence="2" id="KW-1185">Reference proteome</keyword>
<protein>
    <submittedName>
        <fullName evidence="1">Transposase</fullName>
    </submittedName>
</protein>
<dbReference type="AlphaFoldDB" id="A0A2T1DZK2"/>
<sequence length="46" mass="5037">AWQNCPTLEDLRQLLSSKLDAISSETIASLTAYNFILEALFGAASY</sequence>
<gene>
    <name evidence="1" type="ORF">C7B82_21560</name>
</gene>
<reference evidence="2" key="1">
    <citation type="submission" date="2018-02" db="EMBL/GenBank/DDBJ databases">
        <authorList>
            <person name="Moore K."/>
            <person name="Momper L."/>
        </authorList>
    </citation>
    <scope>NUCLEOTIDE SEQUENCE [LARGE SCALE GENOMIC DNA]</scope>
    <source>
        <strain evidence="2">ULC18</strain>
    </source>
</reference>
<dbReference type="EMBL" id="PVWK01000118">
    <property type="protein sequence ID" value="PSB25928.1"/>
    <property type="molecule type" value="Genomic_DNA"/>
</dbReference>
<dbReference type="Proteomes" id="UP000239576">
    <property type="component" value="Unassembled WGS sequence"/>
</dbReference>
<feature type="non-terminal residue" evidence="1">
    <location>
        <position position="1"/>
    </location>
</feature>
<name>A0A2T1DZK2_9CYAN</name>